<dbReference type="Proteomes" id="UP000515518">
    <property type="component" value="Chromosome"/>
</dbReference>
<protein>
    <recommendedName>
        <fullName evidence="3">Initiator Rep protein domain-containing protein</fullName>
    </recommendedName>
</protein>
<sequence length="436" mass="49935">MGKNIIRGDRRYGLKCRNLSQEAVHTNDMTSPRLEIPRVVVDSMRIVSNNLRAHDVAAFWRLFAEARKCGIGRDVHSIRLGDIVNYLGLNSIHRVKLALVRLSEAFMTLRLNQEGARGLCRMLMIELLHDDDLAELRGHDQVFFRLPHALKLAVLHSGDYAYVELNAMARFTSKYTFPLYLKLCLEAGKLLRKVPAMTRSEFRKFVGMPEKTQTSVLDKTMQYVLDELLAIKGVHHRFPISVSFVTKNDIERLVITVGSSAKRVREAKPAWIAPEMAEKMVKTVYDMKPRDRQFYPPLTRFRQAATLIETDAYNVFSVWQTDLHAVRSYGEPIVGIPAADFIDLVQHYGIEDVFDIWVDKRDTFSFGTMRDFEPVEQTEAVVVPKRARKPTIVVEQMTPEPWQTKPLSYDDAPLRLLDRIEVAADAAVMDDAEIPF</sequence>
<name>A0A7G6RHX0_RHILV</name>
<evidence type="ECO:0000313" key="2">
    <source>
        <dbReference type="Proteomes" id="UP000515518"/>
    </source>
</evidence>
<dbReference type="AlphaFoldDB" id="A0A7G6RHX0"/>
<evidence type="ECO:0008006" key="3">
    <source>
        <dbReference type="Google" id="ProtNLM"/>
    </source>
</evidence>
<reference evidence="2" key="1">
    <citation type="journal article" date="2020" name="Mol. Plant Microbe">
        <title>Rhizobial microsymbionts of the narrowly endemic Oxytropis species growing in Kamchatka are characterized by significant genetic diversity and possess a set of genes that are associated with T3SS and T6SS secretion systems and can affect the development of symbiosis.</title>
        <authorList>
            <person name="Safronova V."/>
            <person name="Guro P."/>
            <person name="Sazanova A."/>
            <person name="Kuznetsova I."/>
            <person name="Belimov A."/>
            <person name="Yakubov V."/>
            <person name="Chirak E."/>
            <person name="Afonin A."/>
            <person name="Gogolev Y."/>
            <person name="Andronov E."/>
            <person name="Tikhonovich I."/>
        </authorList>
    </citation>
    <scope>NUCLEOTIDE SEQUENCE [LARGE SCALE GENOMIC DNA]</scope>
    <source>
        <strain evidence="2">RCAM0610</strain>
    </source>
</reference>
<evidence type="ECO:0000313" key="1">
    <source>
        <dbReference type="EMBL" id="QND41852.1"/>
    </source>
</evidence>
<proteinExistence type="predicted"/>
<gene>
    <name evidence="1" type="ORF">HB770_04225</name>
</gene>
<organism evidence="1 2">
    <name type="scientific">Rhizobium leguminosarum bv. viciae</name>
    <dbReference type="NCBI Taxonomy" id="387"/>
    <lineage>
        <taxon>Bacteria</taxon>
        <taxon>Pseudomonadati</taxon>
        <taxon>Pseudomonadota</taxon>
        <taxon>Alphaproteobacteria</taxon>
        <taxon>Hyphomicrobiales</taxon>
        <taxon>Rhizobiaceae</taxon>
        <taxon>Rhizobium/Agrobacterium group</taxon>
        <taxon>Rhizobium</taxon>
    </lineage>
</organism>
<dbReference type="EMBL" id="CP050549">
    <property type="protein sequence ID" value="QND41852.1"/>
    <property type="molecule type" value="Genomic_DNA"/>
</dbReference>
<accession>A0A7G6RHX0</accession>